<feature type="compositionally biased region" description="Polar residues" evidence="4">
    <location>
        <begin position="1267"/>
        <end position="1302"/>
    </location>
</feature>
<reference evidence="7 8" key="1">
    <citation type="submission" date="2024-07" db="EMBL/GenBank/DDBJ databases">
        <title>Section-level genome sequencing and comparative genomics of Aspergillus sections Usti and Cavernicolus.</title>
        <authorList>
            <consortium name="Lawrence Berkeley National Laboratory"/>
            <person name="Nybo J.L."/>
            <person name="Vesth T.C."/>
            <person name="Theobald S."/>
            <person name="Frisvad J.C."/>
            <person name="Larsen T.O."/>
            <person name="Kjaerboelling I."/>
            <person name="Rothschild-Mancinelli K."/>
            <person name="Lyhne E.K."/>
            <person name="Kogle M.E."/>
            <person name="Barry K."/>
            <person name="Clum A."/>
            <person name="Na H."/>
            <person name="Ledsgaard L."/>
            <person name="Lin J."/>
            <person name="Lipzen A."/>
            <person name="Kuo A."/>
            <person name="Riley R."/>
            <person name="Mondo S."/>
            <person name="Labutti K."/>
            <person name="Haridas S."/>
            <person name="Pangalinan J."/>
            <person name="Salamov A.A."/>
            <person name="Simmons B.A."/>
            <person name="Magnuson J.K."/>
            <person name="Chen J."/>
            <person name="Drula E."/>
            <person name="Henrissat B."/>
            <person name="Wiebenga A."/>
            <person name="Lubbers R.J."/>
            <person name="Gomes A.C."/>
            <person name="Makela M.R."/>
            <person name="Stajich J."/>
            <person name="Grigoriev I.V."/>
            <person name="Mortensen U.H."/>
            <person name="De Vries R.P."/>
            <person name="Baker S.E."/>
            <person name="Andersen M.R."/>
        </authorList>
    </citation>
    <scope>NUCLEOTIDE SEQUENCE [LARGE SCALE GENOMIC DNA]</scope>
    <source>
        <strain evidence="7 8">CBS 209.92</strain>
    </source>
</reference>
<dbReference type="InterPro" id="IPR009071">
    <property type="entry name" value="HMG_box_dom"/>
</dbReference>
<feature type="domain" description="SWIRM" evidence="6">
    <location>
        <begin position="343"/>
        <end position="438"/>
    </location>
</feature>
<evidence type="ECO:0000256" key="3">
    <source>
        <dbReference type="PROSITE-ProRule" id="PRU00267"/>
    </source>
</evidence>
<evidence type="ECO:0000313" key="8">
    <source>
        <dbReference type="Proteomes" id="UP001610563"/>
    </source>
</evidence>
<name>A0ABR4GKQ5_9EURO</name>
<dbReference type="Gene3D" id="3.50.50.60">
    <property type="entry name" value="FAD/NAD(P)-binding domain"/>
    <property type="match status" value="2"/>
</dbReference>
<comment type="caution">
    <text evidence="7">The sequence shown here is derived from an EMBL/GenBank/DDBJ whole genome shotgun (WGS) entry which is preliminary data.</text>
</comment>
<dbReference type="PANTHER" id="PTHR10742">
    <property type="entry name" value="FLAVIN MONOAMINE OXIDASE"/>
    <property type="match status" value="1"/>
</dbReference>
<keyword evidence="8" id="KW-1185">Reference proteome</keyword>
<dbReference type="CDD" id="cd00084">
    <property type="entry name" value="HMG-box_SF"/>
    <property type="match status" value="1"/>
</dbReference>
<dbReference type="Gene3D" id="1.10.30.10">
    <property type="entry name" value="High mobility group box domain"/>
    <property type="match status" value="1"/>
</dbReference>
<evidence type="ECO:0000256" key="1">
    <source>
        <dbReference type="ARBA" id="ARBA00005995"/>
    </source>
</evidence>
<accession>A0ABR4GKQ5</accession>
<feature type="compositionally biased region" description="Low complexity" evidence="4">
    <location>
        <begin position="1060"/>
        <end position="1072"/>
    </location>
</feature>
<dbReference type="InterPro" id="IPR036188">
    <property type="entry name" value="FAD/NAD-bd_sf"/>
</dbReference>
<feature type="region of interest" description="Disordered" evidence="4">
    <location>
        <begin position="1259"/>
        <end position="1302"/>
    </location>
</feature>
<comment type="similarity">
    <text evidence="1">Belongs to the flavin monoamine oxidase family.</text>
</comment>
<sequence length="1302" mass="143378">MGYLSISYSEEVEAPIGRFSAFGEKFAGCQDSESHLKIRAIDAPTPSLPRPSGTVGSNFESAGGTPRHSFDFLYSSLPIHFLIPLISRFRLGWCNLQGWLCEPTALHQILASSVFPPDIAASPCLPTTRFSPEKWAHYGWICSDLNITCWTARNNGLGYILNLHFSLTCHLQKVQLYFDFYPPPSPTHRDFLLGDDGDHTYPRGTPTKRVLLSDGHLPPAYPLEYRREWCRVSCEKISYIGAKSDASSLWGNVPICRSLRVDYMTYDLVTETNGNTPNESTTSTSFPSASSGKSTSPSTVVNLASPLLPTEPSGAGETLDYTRYRPRSSIPARLPGPVYAQQCAAAAYASRLNPYALHQKEQEALQDHLCHLHVTVYLNIRNGILRLWTRNAMVSVTREEALGCAKDYRWMNLASFAYEWLVRSGYINFGCIEIPMPIIPAKKGRRKEGPVVVVIGAGMAGLGCARQLEGLFSHYRDNATNPRVVLLEGRRRIGGRIYSHPLRSLQSSTLPPGLVPKAEMGAQIIVGFDHGNPLDHIVRSQLALSYHLLRDISTIYDIDGSPVDEVRDSTAESLYNDVLDRSGAYRHKAVIVPTAEGDRELMASGRDISTSDGVTVRQYEEARAAGTIGLLLPAKRIRRGVGHKTADIKPAGVPVTDLEQIEENPATLACQTMGWKLNDGVSQNETINLDQIAKASKTQTLGNVMDEGVKQYQRMLPLTPKDMRLLNWHFANLEYANATNIGNLSLSGWDQDMGNEFEGEHSQVIGGYQQVPYGLWSYPYKLDLQTNKIVTRITYDPADSSKHKAIVHCEDGDSIVADKVVYTGSLGTLKNQNIQFSPPLPEWKQGAINRLGFGVMNKVILAFKEPFWDTERDMFGLLREPKNGASMAQEEYAANRGRFYLFWNCMKTTGLPVLIGLMAGDAAHQAERTPDAEIITEVMSQLRNVFKHAAVPDPLETIITRWASDRFTRGSYSYVAAEALPGDYDLMAKPIGNLHFAGEATCGTHPATVHGAYLSGLRAASEVIDSIQGPIPIPKPLVPEKNKTGFPNSIPIDTATPEVQPSSQATPQQQATTPALQASAAISTSEARAFYDQAMLAAVYAETGPPIPRPTRTGLNPFLLYQKDTWPRARAQCDLTHQAQTNNPTAKAPRDAVRAALGLMWRQASEEEKRPYLEQAEVNRQTTAEIAAKWKADNAEWEKRSAKVKKRWKAENPYQAWYEKEFAAPPSKKVNLGTDAQAQGTTSAVASVTAAKDTPAHTVDLDGMTLHTDTLPSSSSTSHAHPQPNGTLSFSGPHAQNNFQPG</sequence>
<dbReference type="InterPro" id="IPR002937">
    <property type="entry name" value="Amino_oxidase"/>
</dbReference>
<feature type="DNA-binding region" description="HMG box" evidence="3">
    <location>
        <begin position="1111"/>
        <end position="1191"/>
    </location>
</feature>
<dbReference type="EMBL" id="JBFTWV010000007">
    <property type="protein sequence ID" value="KAL2799486.1"/>
    <property type="molecule type" value="Genomic_DNA"/>
</dbReference>
<organism evidence="7 8">
    <name type="scientific">Aspergillus keveii</name>
    <dbReference type="NCBI Taxonomy" id="714993"/>
    <lineage>
        <taxon>Eukaryota</taxon>
        <taxon>Fungi</taxon>
        <taxon>Dikarya</taxon>
        <taxon>Ascomycota</taxon>
        <taxon>Pezizomycotina</taxon>
        <taxon>Eurotiomycetes</taxon>
        <taxon>Eurotiomycetidae</taxon>
        <taxon>Eurotiales</taxon>
        <taxon>Aspergillaceae</taxon>
        <taxon>Aspergillus</taxon>
        <taxon>Aspergillus subgen. Nidulantes</taxon>
    </lineage>
</organism>
<dbReference type="InterPro" id="IPR009057">
    <property type="entry name" value="Homeodomain-like_sf"/>
</dbReference>
<evidence type="ECO:0000256" key="4">
    <source>
        <dbReference type="SAM" id="MobiDB-lite"/>
    </source>
</evidence>
<dbReference type="PROSITE" id="PS50118">
    <property type="entry name" value="HMG_BOX_2"/>
    <property type="match status" value="1"/>
</dbReference>
<feature type="domain" description="HMG box" evidence="5">
    <location>
        <begin position="1111"/>
        <end position="1191"/>
    </location>
</feature>
<dbReference type="Pfam" id="PF04433">
    <property type="entry name" value="SWIRM"/>
    <property type="match status" value="1"/>
</dbReference>
<evidence type="ECO:0000313" key="7">
    <source>
        <dbReference type="EMBL" id="KAL2799486.1"/>
    </source>
</evidence>
<feature type="region of interest" description="Disordered" evidence="4">
    <location>
        <begin position="271"/>
        <end position="320"/>
    </location>
</feature>
<dbReference type="InterPro" id="IPR036388">
    <property type="entry name" value="WH-like_DNA-bd_sf"/>
</dbReference>
<dbReference type="PROSITE" id="PS50934">
    <property type="entry name" value="SWIRM"/>
    <property type="match status" value="1"/>
</dbReference>
<evidence type="ECO:0000259" key="6">
    <source>
        <dbReference type="PROSITE" id="PS50934"/>
    </source>
</evidence>
<protein>
    <submittedName>
        <fullName evidence="7">Flavin-containing amine oxidoreductase-domain containing protein</fullName>
    </submittedName>
</protein>
<keyword evidence="2" id="KW-0560">Oxidoreductase</keyword>
<dbReference type="Pfam" id="PF13450">
    <property type="entry name" value="NAD_binding_8"/>
    <property type="match status" value="1"/>
</dbReference>
<feature type="compositionally biased region" description="Low complexity" evidence="4">
    <location>
        <begin position="280"/>
        <end position="299"/>
    </location>
</feature>
<dbReference type="SUPFAM" id="SSF54373">
    <property type="entry name" value="FAD-linked reductases, C-terminal domain"/>
    <property type="match status" value="1"/>
</dbReference>
<dbReference type="InterPro" id="IPR036910">
    <property type="entry name" value="HMG_box_dom_sf"/>
</dbReference>
<keyword evidence="3" id="KW-0539">Nucleus</keyword>
<dbReference type="Proteomes" id="UP001610563">
    <property type="component" value="Unassembled WGS sequence"/>
</dbReference>
<dbReference type="SUPFAM" id="SSF46689">
    <property type="entry name" value="Homeodomain-like"/>
    <property type="match status" value="1"/>
</dbReference>
<feature type="region of interest" description="Disordered" evidence="4">
    <location>
        <begin position="1050"/>
        <end position="1072"/>
    </location>
</feature>
<dbReference type="InterPro" id="IPR050281">
    <property type="entry name" value="Flavin_monoamine_oxidase"/>
</dbReference>
<gene>
    <name evidence="7" type="ORF">BJX66DRAFT_241288</name>
</gene>
<dbReference type="SUPFAM" id="SSF47095">
    <property type="entry name" value="HMG-box"/>
    <property type="match status" value="1"/>
</dbReference>
<keyword evidence="3" id="KW-0238">DNA-binding</keyword>
<evidence type="ECO:0000256" key="2">
    <source>
        <dbReference type="ARBA" id="ARBA00023002"/>
    </source>
</evidence>
<evidence type="ECO:0000259" key="5">
    <source>
        <dbReference type="PROSITE" id="PS50118"/>
    </source>
</evidence>
<dbReference type="Gene3D" id="1.10.10.10">
    <property type="entry name" value="Winged helix-like DNA-binding domain superfamily/Winged helix DNA-binding domain"/>
    <property type="match status" value="1"/>
</dbReference>
<proteinExistence type="inferred from homology"/>
<dbReference type="Gene3D" id="3.90.660.10">
    <property type="match status" value="1"/>
</dbReference>
<dbReference type="SUPFAM" id="SSF51905">
    <property type="entry name" value="FAD/NAD(P)-binding domain"/>
    <property type="match status" value="1"/>
</dbReference>
<dbReference type="PANTHER" id="PTHR10742:SF386">
    <property type="entry name" value="LYSINE-SPECIFIC HISTONE DEMETHYLASE 1A"/>
    <property type="match status" value="1"/>
</dbReference>
<dbReference type="InterPro" id="IPR007526">
    <property type="entry name" value="SWIRM"/>
</dbReference>
<dbReference type="Pfam" id="PF01593">
    <property type="entry name" value="Amino_oxidase"/>
    <property type="match status" value="1"/>
</dbReference>